<protein>
    <submittedName>
        <fullName evidence="1">Uncharacterized protein</fullName>
    </submittedName>
</protein>
<reference evidence="1 2" key="1">
    <citation type="submission" date="2019-08" db="EMBL/GenBank/DDBJ databases">
        <title>The genome of the soybean aphid Biotype 1, its phylome, world population structure and adaptation to the North American continent.</title>
        <authorList>
            <person name="Giordano R."/>
            <person name="Donthu R.K."/>
            <person name="Hernandez A.G."/>
            <person name="Wright C.L."/>
            <person name="Zimin A.V."/>
        </authorList>
    </citation>
    <scope>NUCLEOTIDE SEQUENCE [LARGE SCALE GENOMIC DNA]</scope>
    <source>
        <tissue evidence="1">Whole aphids</tissue>
    </source>
</reference>
<evidence type="ECO:0000313" key="1">
    <source>
        <dbReference type="EMBL" id="KAE9543513.1"/>
    </source>
</evidence>
<comment type="caution">
    <text evidence="1">The sequence shown here is derived from an EMBL/GenBank/DDBJ whole genome shotgun (WGS) entry which is preliminary data.</text>
</comment>
<proteinExistence type="predicted"/>
<evidence type="ECO:0000313" key="2">
    <source>
        <dbReference type="Proteomes" id="UP000475862"/>
    </source>
</evidence>
<organism evidence="1 2">
    <name type="scientific">Aphis glycines</name>
    <name type="common">Soybean aphid</name>
    <dbReference type="NCBI Taxonomy" id="307491"/>
    <lineage>
        <taxon>Eukaryota</taxon>
        <taxon>Metazoa</taxon>
        <taxon>Ecdysozoa</taxon>
        <taxon>Arthropoda</taxon>
        <taxon>Hexapoda</taxon>
        <taxon>Insecta</taxon>
        <taxon>Pterygota</taxon>
        <taxon>Neoptera</taxon>
        <taxon>Paraneoptera</taxon>
        <taxon>Hemiptera</taxon>
        <taxon>Sternorrhyncha</taxon>
        <taxon>Aphidomorpha</taxon>
        <taxon>Aphidoidea</taxon>
        <taxon>Aphididae</taxon>
        <taxon>Aphidini</taxon>
        <taxon>Aphis</taxon>
        <taxon>Aphis</taxon>
    </lineage>
</organism>
<dbReference type="Proteomes" id="UP000475862">
    <property type="component" value="Unassembled WGS sequence"/>
</dbReference>
<keyword evidence="2" id="KW-1185">Reference proteome</keyword>
<gene>
    <name evidence="1" type="ORF">AGLY_002313</name>
</gene>
<name>A0A6G0U3J8_APHGL</name>
<dbReference type="AlphaFoldDB" id="A0A6G0U3J8"/>
<sequence>MIMGKYLEQKMREFSEQLKSYKNLVSGYLLHIHNRIYDSRTLALRRTRVDCIFRLSPHKVCLRMPLCLSNNNKQYPTRTTVSLIANCAHCFAVAPVFSRIKFFVNFCDLIYNFKLLNQIMRNYRKYNPFIRELNRSHISTQKCAPASRNIICQEKKKKVEYICDQREPNSSKVSSEQNYGYQIYEICHDFYSKKCNVVGDDQLNILGCINGTWDTNNCGLIQVLINP</sequence>
<dbReference type="EMBL" id="VYZN01000008">
    <property type="protein sequence ID" value="KAE9543513.1"/>
    <property type="molecule type" value="Genomic_DNA"/>
</dbReference>
<accession>A0A6G0U3J8</accession>